<dbReference type="GO" id="GO:0003700">
    <property type="term" value="F:DNA-binding transcription factor activity"/>
    <property type="evidence" value="ECO:0007669"/>
    <property type="project" value="TreeGrafter"/>
</dbReference>
<dbReference type="Pfam" id="PF00440">
    <property type="entry name" value="TetR_N"/>
    <property type="match status" value="1"/>
</dbReference>
<evidence type="ECO:0000256" key="1">
    <source>
        <dbReference type="ARBA" id="ARBA00023015"/>
    </source>
</evidence>
<keyword evidence="1" id="KW-0805">Transcription regulation</keyword>
<comment type="caution">
    <text evidence="6">The sequence shown here is derived from an EMBL/GenBank/DDBJ whole genome shotgun (WGS) entry which is preliminary data.</text>
</comment>
<evidence type="ECO:0000313" key="6">
    <source>
        <dbReference type="EMBL" id="KZM70525.1"/>
    </source>
</evidence>
<feature type="domain" description="HTH tetR-type" evidence="5">
    <location>
        <begin position="19"/>
        <end position="79"/>
    </location>
</feature>
<dbReference type="STRING" id="455432.AWN90_38715"/>
<dbReference type="GO" id="GO:0000976">
    <property type="term" value="F:transcription cis-regulatory region binding"/>
    <property type="evidence" value="ECO:0007669"/>
    <property type="project" value="TreeGrafter"/>
</dbReference>
<dbReference type="InterPro" id="IPR050109">
    <property type="entry name" value="HTH-type_TetR-like_transc_reg"/>
</dbReference>
<evidence type="ECO:0000259" key="5">
    <source>
        <dbReference type="PROSITE" id="PS50977"/>
    </source>
</evidence>
<protein>
    <recommendedName>
        <fullName evidence="5">HTH tetR-type domain-containing protein</fullName>
    </recommendedName>
</protein>
<dbReference type="Proteomes" id="UP000076512">
    <property type="component" value="Unassembled WGS sequence"/>
</dbReference>
<evidence type="ECO:0000313" key="7">
    <source>
        <dbReference type="Proteomes" id="UP000076512"/>
    </source>
</evidence>
<keyword evidence="2 4" id="KW-0238">DNA-binding</keyword>
<gene>
    <name evidence="6" type="ORF">AWN90_38715</name>
</gene>
<sequence length="212" mass="23124">MIEAEQAVPEMGLREQKKRQTRFDLCMAARRLAVERGLDATTTEDIAREVGVSPRTFFNYYDTKLAAIVGPVGEIGTPTARAEFVAGGPSGVLIDDLTTLYVSAYEPEDEVRESIQLIATIIKTEPRVLAAMIASGVVHETAMHELLCARIGTDTPRQFTSVAVGIMSALATRAAMSLADDPTRTLAQATHENCELAARLFERTADKQRRKA</sequence>
<dbReference type="PANTHER" id="PTHR30055">
    <property type="entry name" value="HTH-TYPE TRANSCRIPTIONAL REGULATOR RUTR"/>
    <property type="match status" value="1"/>
</dbReference>
<proteinExistence type="predicted"/>
<evidence type="ECO:0000256" key="2">
    <source>
        <dbReference type="ARBA" id="ARBA00023125"/>
    </source>
</evidence>
<feature type="DNA-binding region" description="H-T-H motif" evidence="4">
    <location>
        <begin position="42"/>
        <end position="61"/>
    </location>
</feature>
<evidence type="ECO:0000256" key="3">
    <source>
        <dbReference type="ARBA" id="ARBA00023163"/>
    </source>
</evidence>
<accession>A0A164JLU3</accession>
<dbReference type="RefSeq" id="WP_067593611.1">
    <property type="nucleotide sequence ID" value="NZ_JABMCZ010000003.1"/>
</dbReference>
<dbReference type="SUPFAM" id="SSF46689">
    <property type="entry name" value="Homeodomain-like"/>
    <property type="match status" value="1"/>
</dbReference>
<dbReference type="PANTHER" id="PTHR30055:SF238">
    <property type="entry name" value="MYCOFACTOCIN BIOSYNTHESIS TRANSCRIPTIONAL REGULATOR MFTR-RELATED"/>
    <property type="match status" value="1"/>
</dbReference>
<dbReference type="PROSITE" id="PS50977">
    <property type="entry name" value="HTH_TETR_2"/>
    <property type="match status" value="1"/>
</dbReference>
<dbReference type="EMBL" id="LWGR01000013">
    <property type="protein sequence ID" value="KZM70525.1"/>
    <property type="molecule type" value="Genomic_DNA"/>
</dbReference>
<dbReference type="AlphaFoldDB" id="A0A164JLU3"/>
<dbReference type="OrthoDB" id="4143918at2"/>
<keyword evidence="7" id="KW-1185">Reference proteome</keyword>
<reference evidence="6 7" key="1">
    <citation type="submission" date="2016-04" db="EMBL/GenBank/DDBJ databases">
        <authorList>
            <person name="Evans L.H."/>
            <person name="Alamgir A."/>
            <person name="Owens N."/>
            <person name="Weber N.D."/>
            <person name="Virtaneva K."/>
            <person name="Barbian K."/>
            <person name="Babar A."/>
            <person name="Rosenke K."/>
        </authorList>
    </citation>
    <scope>NUCLEOTIDE SEQUENCE [LARGE SCALE GENOMIC DNA]</scope>
    <source>
        <strain evidence="6 7">IFM 0406</strain>
    </source>
</reference>
<dbReference type="InterPro" id="IPR009057">
    <property type="entry name" value="Homeodomain-like_sf"/>
</dbReference>
<dbReference type="Gene3D" id="1.10.357.10">
    <property type="entry name" value="Tetracycline Repressor, domain 2"/>
    <property type="match status" value="1"/>
</dbReference>
<dbReference type="InterPro" id="IPR001647">
    <property type="entry name" value="HTH_TetR"/>
</dbReference>
<organism evidence="6 7">
    <name type="scientific">Nocardia terpenica</name>
    <dbReference type="NCBI Taxonomy" id="455432"/>
    <lineage>
        <taxon>Bacteria</taxon>
        <taxon>Bacillati</taxon>
        <taxon>Actinomycetota</taxon>
        <taxon>Actinomycetes</taxon>
        <taxon>Mycobacteriales</taxon>
        <taxon>Nocardiaceae</taxon>
        <taxon>Nocardia</taxon>
    </lineage>
</organism>
<evidence type="ECO:0000256" key="4">
    <source>
        <dbReference type="PROSITE-ProRule" id="PRU00335"/>
    </source>
</evidence>
<name>A0A164JLU3_9NOCA</name>
<keyword evidence="3" id="KW-0804">Transcription</keyword>